<dbReference type="Gene3D" id="2.30.30.940">
    <property type="match status" value="1"/>
</dbReference>
<keyword evidence="1" id="KW-0067">ATP-binding</keyword>
<dbReference type="EMBL" id="CM000844">
    <property type="protein sequence ID" value="KRH30314.1"/>
    <property type="molecule type" value="Genomic_DNA"/>
</dbReference>
<dbReference type="InterPro" id="IPR049163">
    <property type="entry name" value="Pif1-like_2B_dom"/>
</dbReference>
<dbReference type="GO" id="GO:0005524">
    <property type="term" value="F:ATP binding"/>
    <property type="evidence" value="ECO:0007669"/>
    <property type="project" value="UniProtKB-KW"/>
</dbReference>
<dbReference type="Pfam" id="PF21530">
    <property type="entry name" value="Pif1_2B_dom"/>
    <property type="match status" value="1"/>
</dbReference>
<dbReference type="HOGENOM" id="CLU_001324_14_0_1"/>
<dbReference type="SUPFAM" id="SSF52540">
    <property type="entry name" value="P-loop containing nucleoside triphosphate hydrolases"/>
    <property type="match status" value="1"/>
</dbReference>
<dbReference type="AlphaFoldDB" id="K7LQT0"/>
<feature type="domain" description="DNA helicase Pif1-like 2B" evidence="3">
    <location>
        <begin position="144"/>
        <end position="178"/>
    </location>
</feature>
<dbReference type="GO" id="GO:0006281">
    <property type="term" value="P:DNA repair"/>
    <property type="evidence" value="ECO:0007669"/>
    <property type="project" value="UniProtKB-KW"/>
</dbReference>
<dbReference type="EnsemblPlants" id="KRH30314">
    <property type="protein sequence ID" value="KRH30314"/>
    <property type="gene ID" value="GLYMA_11G175600"/>
</dbReference>
<dbReference type="SMR" id="K7LQT0"/>
<dbReference type="InterPro" id="IPR027417">
    <property type="entry name" value="P-loop_NTPase"/>
</dbReference>
<keyword evidence="1" id="KW-0233">DNA recombination</keyword>
<dbReference type="PaxDb" id="3847-GLYMA11G26816.1"/>
<keyword evidence="1" id="KW-0547">Nucleotide-binding</keyword>
<evidence type="ECO:0000313" key="4">
    <source>
        <dbReference type="EMBL" id="KRH30314.1"/>
    </source>
</evidence>
<dbReference type="EC" id="5.6.2.3" evidence="1"/>
<reference evidence="5" key="2">
    <citation type="submission" date="2018-02" db="UniProtKB">
        <authorList>
            <consortium name="EnsemblPlants"/>
        </authorList>
    </citation>
    <scope>IDENTIFICATION</scope>
    <source>
        <strain evidence="5">Williams 82</strain>
    </source>
</reference>
<feature type="domain" description="DNA helicase Pif1-like DEAD-box helicase" evidence="2">
    <location>
        <begin position="7"/>
        <end position="81"/>
    </location>
</feature>
<comment type="catalytic activity">
    <reaction evidence="1">
        <text>ATP + H2O = ADP + phosphate + H(+)</text>
        <dbReference type="Rhea" id="RHEA:13065"/>
        <dbReference type="ChEBI" id="CHEBI:15377"/>
        <dbReference type="ChEBI" id="CHEBI:15378"/>
        <dbReference type="ChEBI" id="CHEBI:30616"/>
        <dbReference type="ChEBI" id="CHEBI:43474"/>
        <dbReference type="ChEBI" id="CHEBI:456216"/>
        <dbReference type="EC" id="5.6.2.3"/>
    </reaction>
</comment>
<dbReference type="GO" id="GO:0000723">
    <property type="term" value="P:telomere maintenance"/>
    <property type="evidence" value="ECO:0007669"/>
    <property type="project" value="InterPro"/>
</dbReference>
<dbReference type="PANTHER" id="PTHR23274:SF48">
    <property type="entry name" value="ATP-DEPENDENT DNA HELICASE"/>
    <property type="match status" value="1"/>
</dbReference>
<accession>K7LQT0</accession>
<dbReference type="GO" id="GO:0016787">
    <property type="term" value="F:hydrolase activity"/>
    <property type="evidence" value="ECO:0007669"/>
    <property type="project" value="UniProtKB-KW"/>
</dbReference>
<evidence type="ECO:0000259" key="3">
    <source>
        <dbReference type="Pfam" id="PF21530"/>
    </source>
</evidence>
<organism evidence="4">
    <name type="scientific">Glycine max</name>
    <name type="common">Soybean</name>
    <name type="synonym">Glycine hispida</name>
    <dbReference type="NCBI Taxonomy" id="3847"/>
    <lineage>
        <taxon>Eukaryota</taxon>
        <taxon>Viridiplantae</taxon>
        <taxon>Streptophyta</taxon>
        <taxon>Embryophyta</taxon>
        <taxon>Tracheophyta</taxon>
        <taxon>Spermatophyta</taxon>
        <taxon>Magnoliopsida</taxon>
        <taxon>eudicotyledons</taxon>
        <taxon>Gunneridae</taxon>
        <taxon>Pentapetalae</taxon>
        <taxon>rosids</taxon>
        <taxon>fabids</taxon>
        <taxon>Fabales</taxon>
        <taxon>Fabaceae</taxon>
        <taxon>Papilionoideae</taxon>
        <taxon>50 kb inversion clade</taxon>
        <taxon>NPAAA clade</taxon>
        <taxon>indigoferoid/millettioid clade</taxon>
        <taxon>Phaseoleae</taxon>
        <taxon>Glycine</taxon>
        <taxon>Glycine subgen. Soja</taxon>
    </lineage>
</organism>
<keyword evidence="1" id="KW-0347">Helicase</keyword>
<dbReference type="eggNOG" id="KOG0987">
    <property type="taxonomic scope" value="Eukaryota"/>
</dbReference>
<protein>
    <recommendedName>
        <fullName evidence="1">ATP-dependent DNA helicase</fullName>
        <ecNumber evidence="1">5.6.2.3</ecNumber>
    </recommendedName>
</protein>
<evidence type="ECO:0000259" key="2">
    <source>
        <dbReference type="Pfam" id="PF05970"/>
    </source>
</evidence>
<comment type="similarity">
    <text evidence="1">Belongs to the helicase family.</text>
</comment>
<dbReference type="CDD" id="cd18809">
    <property type="entry name" value="SF1_C_RecD"/>
    <property type="match status" value="1"/>
</dbReference>
<keyword evidence="1" id="KW-0378">Hydrolase</keyword>
<evidence type="ECO:0000313" key="5">
    <source>
        <dbReference type="EnsemblPlants" id="KRH30314"/>
    </source>
</evidence>
<dbReference type="Pfam" id="PF05970">
    <property type="entry name" value="PIF1"/>
    <property type="match status" value="1"/>
</dbReference>
<dbReference type="GO" id="GO:0006310">
    <property type="term" value="P:DNA recombination"/>
    <property type="evidence" value="ECO:0007669"/>
    <property type="project" value="UniProtKB-KW"/>
</dbReference>
<dbReference type="Gene3D" id="3.40.50.300">
    <property type="entry name" value="P-loop containing nucleotide triphosphate hydrolases"/>
    <property type="match status" value="1"/>
</dbReference>
<sequence length="283" mass="32546">MRIDNRSNLIFDSKVITFGGIFRKILPIVPRGSRLDFNKCQVLNLTKNKCLQRVENTTTLELKNFSRWMLKIGNDKLFEPNDGFDEIDIPRELLITNFHDLIYAISRAILASTIETNEEINEYMLSLIPGKEKEYLNSDSIETSKPIKFKVGTQIMLLRNLDQSEGLCNGSHLVMTRLANHVIGAKIMFGNTNENEIKIPHILLGDNFQSSLSYAMTINKSQDQSLAFVGLYLPRPMFSHKQLYVAVSRVQRKQRLKILIHDKERKPLKSATNVVFKEVFENL</sequence>
<reference evidence="4" key="3">
    <citation type="submission" date="2018-07" db="EMBL/GenBank/DDBJ databases">
        <title>WGS assembly of Glycine max.</title>
        <authorList>
            <person name="Schmutz J."/>
            <person name="Cannon S."/>
            <person name="Schlueter J."/>
            <person name="Ma J."/>
            <person name="Mitros T."/>
            <person name="Nelson W."/>
            <person name="Hyten D."/>
            <person name="Song Q."/>
            <person name="Thelen J."/>
            <person name="Cheng J."/>
            <person name="Xu D."/>
            <person name="Hellsten U."/>
            <person name="May G."/>
            <person name="Yu Y."/>
            <person name="Sakurai T."/>
            <person name="Umezawa T."/>
            <person name="Bhattacharyya M."/>
            <person name="Sandhu D."/>
            <person name="Valliyodan B."/>
            <person name="Lindquist E."/>
            <person name="Peto M."/>
            <person name="Grant D."/>
            <person name="Shu S."/>
            <person name="Goodstein D."/>
            <person name="Barry K."/>
            <person name="Futrell-Griggs M."/>
            <person name="Abernathy B."/>
            <person name="Du J."/>
            <person name="Tian Z."/>
            <person name="Zhu L."/>
            <person name="Gill N."/>
            <person name="Joshi T."/>
            <person name="Libault M."/>
            <person name="Sethuraman A."/>
            <person name="Zhang X."/>
            <person name="Shinozaki K."/>
            <person name="Nguyen H."/>
            <person name="Wing R."/>
            <person name="Cregan P."/>
            <person name="Specht J."/>
            <person name="Grimwood J."/>
            <person name="Rokhsar D."/>
            <person name="Stacey G."/>
            <person name="Shoemaker R."/>
            <person name="Jackson S."/>
        </authorList>
    </citation>
    <scope>NUCLEOTIDE SEQUENCE</scope>
    <source>
        <tissue evidence="4">Callus</tissue>
    </source>
</reference>
<dbReference type="Proteomes" id="UP000008827">
    <property type="component" value="Chromosome 11"/>
</dbReference>
<gene>
    <name evidence="4" type="ORF">GLYMA_11G175600</name>
</gene>
<comment type="cofactor">
    <cofactor evidence="1">
        <name>Mg(2+)</name>
        <dbReference type="ChEBI" id="CHEBI:18420"/>
    </cofactor>
</comment>
<dbReference type="PANTHER" id="PTHR23274">
    <property type="entry name" value="DNA HELICASE-RELATED"/>
    <property type="match status" value="1"/>
</dbReference>
<keyword evidence="6" id="KW-1185">Reference proteome</keyword>
<dbReference type="GO" id="GO:0043139">
    <property type="term" value="F:5'-3' DNA helicase activity"/>
    <property type="evidence" value="ECO:0007669"/>
    <property type="project" value="UniProtKB-EC"/>
</dbReference>
<dbReference type="Gramene" id="KRH30314">
    <property type="protein sequence ID" value="KRH30314"/>
    <property type="gene ID" value="GLYMA_11G175600"/>
</dbReference>
<evidence type="ECO:0000256" key="1">
    <source>
        <dbReference type="RuleBase" id="RU363044"/>
    </source>
</evidence>
<evidence type="ECO:0000313" key="6">
    <source>
        <dbReference type="Proteomes" id="UP000008827"/>
    </source>
</evidence>
<keyword evidence="1" id="KW-0234">DNA repair</keyword>
<dbReference type="InterPro" id="IPR010285">
    <property type="entry name" value="DNA_helicase_pif1-like_DEAD"/>
</dbReference>
<name>K7LQT0_SOYBN</name>
<proteinExistence type="inferred from homology"/>
<dbReference type="InParanoid" id="K7LQT0"/>
<reference evidence="4 5" key="1">
    <citation type="journal article" date="2010" name="Nature">
        <title>Genome sequence of the palaeopolyploid soybean.</title>
        <authorList>
            <person name="Schmutz J."/>
            <person name="Cannon S.B."/>
            <person name="Schlueter J."/>
            <person name="Ma J."/>
            <person name="Mitros T."/>
            <person name="Nelson W."/>
            <person name="Hyten D.L."/>
            <person name="Song Q."/>
            <person name="Thelen J.J."/>
            <person name="Cheng J."/>
            <person name="Xu D."/>
            <person name="Hellsten U."/>
            <person name="May G.D."/>
            <person name="Yu Y."/>
            <person name="Sakurai T."/>
            <person name="Umezawa T."/>
            <person name="Bhattacharyya M.K."/>
            <person name="Sandhu D."/>
            <person name="Valliyodan B."/>
            <person name="Lindquist E."/>
            <person name="Peto M."/>
            <person name="Grant D."/>
            <person name="Shu S."/>
            <person name="Goodstein D."/>
            <person name="Barry K."/>
            <person name="Futrell-Griggs M."/>
            <person name="Abernathy B."/>
            <person name="Du J."/>
            <person name="Tian Z."/>
            <person name="Zhu L."/>
            <person name="Gill N."/>
            <person name="Joshi T."/>
            <person name="Libault M."/>
            <person name="Sethuraman A."/>
            <person name="Zhang X.-C."/>
            <person name="Shinozaki K."/>
            <person name="Nguyen H.T."/>
            <person name="Wing R.A."/>
            <person name="Cregan P."/>
            <person name="Specht J."/>
            <person name="Grimwood J."/>
            <person name="Rokhsar D."/>
            <person name="Stacey G."/>
            <person name="Shoemaker R.C."/>
            <person name="Jackson S.A."/>
        </authorList>
    </citation>
    <scope>NUCLEOTIDE SEQUENCE</scope>
    <source>
        <strain evidence="5">cv. Williams 82</strain>
        <tissue evidence="4">Callus</tissue>
    </source>
</reference>
<keyword evidence="1" id="KW-0227">DNA damage</keyword>